<keyword evidence="2" id="KW-1185">Reference proteome</keyword>
<dbReference type="OrthoDB" id="8778976at2"/>
<name>A0A0G3BBH1_9BURK</name>
<organism evidence="1 2">
    <name type="scientific">Caldimonas brevitalea</name>
    <dbReference type="NCBI Taxonomy" id="413882"/>
    <lineage>
        <taxon>Bacteria</taxon>
        <taxon>Pseudomonadati</taxon>
        <taxon>Pseudomonadota</taxon>
        <taxon>Betaproteobacteria</taxon>
        <taxon>Burkholderiales</taxon>
        <taxon>Sphaerotilaceae</taxon>
        <taxon>Caldimonas</taxon>
    </lineage>
</organism>
<proteinExistence type="predicted"/>
<reference evidence="1 2" key="1">
    <citation type="submission" date="2015-05" db="EMBL/GenBank/DDBJ databases">
        <authorList>
            <person name="Tang B."/>
            <person name="Yu Y."/>
        </authorList>
    </citation>
    <scope>NUCLEOTIDE SEQUENCE [LARGE SCALE GENOMIC DNA]</scope>
    <source>
        <strain evidence="1 2">DSM 7029</strain>
    </source>
</reference>
<dbReference type="AlphaFoldDB" id="A0A0G3BBH1"/>
<dbReference type="RefSeq" id="WP_047192995.1">
    <property type="nucleotide sequence ID" value="NZ_CP011371.1"/>
</dbReference>
<sequence>MPHLVQLLLPLYDNQGQRLASSLYAEVRAELLDRFGGLTAYTRAPATGVWEPDEGQTVRDDIVVYEVMVDRLDPPWWRSYREQLEARFKQDALVVRAHAVERL</sequence>
<dbReference type="EMBL" id="CP011371">
    <property type="protein sequence ID" value="AKJ26714.1"/>
    <property type="molecule type" value="Genomic_DNA"/>
</dbReference>
<protein>
    <recommendedName>
        <fullName evidence="3">DUF1330 domain-containing protein</fullName>
    </recommendedName>
</protein>
<dbReference type="Proteomes" id="UP000035352">
    <property type="component" value="Chromosome"/>
</dbReference>
<dbReference type="STRING" id="413882.AAW51_0023"/>
<dbReference type="KEGG" id="pbh:AAW51_0023"/>
<accession>A0A0G3BBH1</accession>
<evidence type="ECO:0000313" key="1">
    <source>
        <dbReference type="EMBL" id="AKJ26714.1"/>
    </source>
</evidence>
<gene>
    <name evidence="1" type="ORF">AAW51_0023</name>
</gene>
<evidence type="ECO:0000313" key="2">
    <source>
        <dbReference type="Proteomes" id="UP000035352"/>
    </source>
</evidence>
<evidence type="ECO:0008006" key="3">
    <source>
        <dbReference type="Google" id="ProtNLM"/>
    </source>
</evidence>